<dbReference type="PRINTS" id="PR00038">
    <property type="entry name" value="HTHLUXR"/>
</dbReference>
<dbReference type="SUPFAM" id="SSF46894">
    <property type="entry name" value="C-terminal effector domain of the bipartite response regulators"/>
    <property type="match status" value="1"/>
</dbReference>
<dbReference type="GO" id="GO:0003677">
    <property type="term" value="F:DNA binding"/>
    <property type="evidence" value="ECO:0007669"/>
    <property type="project" value="InterPro"/>
</dbReference>
<dbReference type="Gene3D" id="3.40.50.300">
    <property type="entry name" value="P-loop containing nucleotide triphosphate hydrolases"/>
    <property type="match status" value="1"/>
</dbReference>
<dbReference type="AlphaFoldDB" id="A0A8J3IW05"/>
<accession>A0A8J3IW05</accession>
<dbReference type="InterPro" id="IPR000792">
    <property type="entry name" value="Tscrpt_reg_LuxR_C"/>
</dbReference>
<dbReference type="InterPro" id="IPR049945">
    <property type="entry name" value="AAA_22"/>
</dbReference>
<dbReference type="PRINTS" id="PR00364">
    <property type="entry name" value="DISEASERSIST"/>
</dbReference>
<proteinExistence type="predicted"/>
<evidence type="ECO:0000313" key="3">
    <source>
        <dbReference type="Proteomes" id="UP000597444"/>
    </source>
</evidence>
<dbReference type="InterPro" id="IPR011990">
    <property type="entry name" value="TPR-like_helical_dom_sf"/>
</dbReference>
<dbReference type="InterPro" id="IPR036388">
    <property type="entry name" value="WH-like_DNA-bd_sf"/>
</dbReference>
<dbReference type="RefSeq" id="WP_268963491.1">
    <property type="nucleotide sequence ID" value="NZ_BNJK01000001.1"/>
</dbReference>
<evidence type="ECO:0000259" key="1">
    <source>
        <dbReference type="PROSITE" id="PS50043"/>
    </source>
</evidence>
<dbReference type="Pfam" id="PF25872">
    <property type="entry name" value="HTH_77"/>
    <property type="match status" value="1"/>
</dbReference>
<organism evidence="2 3">
    <name type="scientific">Reticulibacter mediterranei</name>
    <dbReference type="NCBI Taxonomy" id="2778369"/>
    <lineage>
        <taxon>Bacteria</taxon>
        <taxon>Bacillati</taxon>
        <taxon>Chloroflexota</taxon>
        <taxon>Ktedonobacteria</taxon>
        <taxon>Ktedonobacterales</taxon>
        <taxon>Reticulibacteraceae</taxon>
        <taxon>Reticulibacter</taxon>
    </lineage>
</organism>
<dbReference type="GO" id="GO:0016887">
    <property type="term" value="F:ATP hydrolysis activity"/>
    <property type="evidence" value="ECO:0007669"/>
    <property type="project" value="InterPro"/>
</dbReference>
<dbReference type="Gene3D" id="1.10.10.10">
    <property type="entry name" value="Winged helix-like DNA-binding domain superfamily/Winged helix DNA-binding domain"/>
    <property type="match status" value="1"/>
</dbReference>
<dbReference type="InterPro" id="IPR058852">
    <property type="entry name" value="HTH_77"/>
</dbReference>
<dbReference type="SUPFAM" id="SSF52540">
    <property type="entry name" value="P-loop containing nucleoside triphosphate hydrolases"/>
    <property type="match status" value="1"/>
</dbReference>
<sequence>MKGKAASSDLLNEREKEILKQLSAGLSDQQIADALFLSLNTIKWYNRQIYSKLGVRSRTQAITYVKSIDNGSVLSPPLIPTSNLPAPTRLFVGRNREMVEVTRLLHTSRLLTLTGIGGTGKTQLALRVATEITTSFADGVCFCDLAPLSDHILVAQTIAGALGVFEHPTEPLLNTLKRVLAQRELLLLIDNFEHVIKAAPLISELLTASAHLKILVTSREPLRLAGEQEYCVPPLSLPPDEVSSVQGLIKSEAGLLFVRYTQMISPRFMPNELTAPVIGQICTRLDGLPLALELAAARCKLFTPQALLKRLEGTRETSPLRLLTGGPRDAPPRQRTLRDSIEWSYNLLDENEKRLLARLSVFRGSRSLEAIEDICSAGLSIDVLDGLASLVDKNLVQQKEMPGNELRFVMLEMIQEYAREQMHTNGEEETIRRRHAMYFVSLAERAEPELRLAGYNHWSRQLELDLENIRAVLEWSLNDGDVTLGVRLAGALGLFWYGNGHHVEGHRWTQQLLERLNEVPRIYHPRLLLSAGHLALFYNLDAGTPFFIRSLAISRDLGDQLQIAWALALLGYTMLREPHAAMPLVEESLTLFHSMNHLPGIAQALNIVGEIARASGADEHAKRAYEECLAASQQTGETRRIVFIYQNLAFIALHEGKAEHARDLGIQGLRLAHTTNNQLQLAQALATLAGAIGALDQPRQAVRLLGASERALERLGAFHQPNDKREIDDMIATIRTQLDEATFHTAWTEGRAMTLEQAISQALDE</sequence>
<gene>
    <name evidence="2" type="ORF">KSF_063690</name>
</gene>
<dbReference type="CDD" id="cd06170">
    <property type="entry name" value="LuxR_C_like"/>
    <property type="match status" value="1"/>
</dbReference>
<dbReference type="GO" id="GO:0006355">
    <property type="term" value="P:regulation of DNA-templated transcription"/>
    <property type="evidence" value="ECO:0007669"/>
    <property type="project" value="InterPro"/>
</dbReference>
<dbReference type="SMART" id="SM00421">
    <property type="entry name" value="HTH_LUXR"/>
    <property type="match status" value="1"/>
</dbReference>
<reference evidence="2" key="1">
    <citation type="submission" date="2020-10" db="EMBL/GenBank/DDBJ databases">
        <title>Taxonomic study of unclassified bacteria belonging to the class Ktedonobacteria.</title>
        <authorList>
            <person name="Yabe S."/>
            <person name="Wang C.M."/>
            <person name="Zheng Y."/>
            <person name="Sakai Y."/>
            <person name="Cavaletti L."/>
            <person name="Monciardini P."/>
            <person name="Donadio S."/>
        </authorList>
    </citation>
    <scope>NUCLEOTIDE SEQUENCE</scope>
    <source>
        <strain evidence="2">ID150040</strain>
    </source>
</reference>
<evidence type="ECO:0000313" key="2">
    <source>
        <dbReference type="EMBL" id="GHO96321.1"/>
    </source>
</evidence>
<comment type="caution">
    <text evidence="2">The sequence shown here is derived from an EMBL/GenBank/DDBJ whole genome shotgun (WGS) entry which is preliminary data.</text>
</comment>
<dbReference type="EMBL" id="BNJK01000001">
    <property type="protein sequence ID" value="GHO96321.1"/>
    <property type="molecule type" value="Genomic_DNA"/>
</dbReference>
<feature type="domain" description="HTH luxR-type" evidence="1">
    <location>
        <begin position="4"/>
        <end position="69"/>
    </location>
</feature>
<protein>
    <recommendedName>
        <fullName evidence="1">HTH luxR-type domain-containing protein</fullName>
    </recommendedName>
</protein>
<dbReference type="Gene3D" id="1.25.40.10">
    <property type="entry name" value="Tetratricopeptide repeat domain"/>
    <property type="match status" value="1"/>
</dbReference>
<dbReference type="InterPro" id="IPR027417">
    <property type="entry name" value="P-loop_NTPase"/>
</dbReference>
<dbReference type="InterPro" id="IPR016032">
    <property type="entry name" value="Sig_transdc_resp-reg_C-effctor"/>
</dbReference>
<dbReference type="Pfam" id="PF13401">
    <property type="entry name" value="AAA_22"/>
    <property type="match status" value="1"/>
</dbReference>
<keyword evidence="3" id="KW-1185">Reference proteome</keyword>
<dbReference type="Pfam" id="PF00196">
    <property type="entry name" value="GerE"/>
    <property type="match status" value="1"/>
</dbReference>
<dbReference type="PANTHER" id="PTHR47691:SF3">
    <property type="entry name" value="HTH-TYPE TRANSCRIPTIONAL REGULATOR RV0890C-RELATED"/>
    <property type="match status" value="1"/>
</dbReference>
<dbReference type="PANTHER" id="PTHR47691">
    <property type="entry name" value="REGULATOR-RELATED"/>
    <property type="match status" value="1"/>
</dbReference>
<dbReference type="SUPFAM" id="SSF48452">
    <property type="entry name" value="TPR-like"/>
    <property type="match status" value="1"/>
</dbReference>
<name>A0A8J3IW05_9CHLR</name>
<dbReference type="Proteomes" id="UP000597444">
    <property type="component" value="Unassembled WGS sequence"/>
</dbReference>
<dbReference type="PROSITE" id="PS50043">
    <property type="entry name" value="HTH_LUXR_2"/>
    <property type="match status" value="1"/>
</dbReference>